<dbReference type="AlphaFoldDB" id="A0A1I7RVS5"/>
<gene>
    <name evidence="2" type="ORF">BXYJ_LOCUS828</name>
</gene>
<dbReference type="Proteomes" id="UP000095284">
    <property type="component" value="Unplaced"/>
</dbReference>
<sequence>MDLKVLFLLFSTAFALDHWILAGRVRCAPGLTSPFPYMKMRIYAQEQIFSHRCGERTISGQDGAFRVECDHASVTYTYPKFTIFHGCGGYCHFHEESFDGFVHEHLDIVLSANPSERSDGSCSNWD</sequence>
<dbReference type="EMBL" id="CAJFDI010000001">
    <property type="protein sequence ID" value="CAD5208592.1"/>
    <property type="molecule type" value="Genomic_DNA"/>
</dbReference>
<evidence type="ECO:0000313" key="3">
    <source>
        <dbReference type="EMBL" id="CAG9082114.1"/>
    </source>
</evidence>
<proteinExistence type="predicted"/>
<evidence type="ECO:0000313" key="6">
    <source>
        <dbReference type="WBParaSite" id="BXY_0483700.1"/>
    </source>
</evidence>
<reference evidence="3" key="2">
    <citation type="submission" date="2020-08" db="EMBL/GenBank/DDBJ databases">
        <authorList>
            <person name="Kikuchi T."/>
        </authorList>
    </citation>
    <scope>NUCLEOTIDE SEQUENCE</scope>
    <source>
        <strain evidence="2">Ka4C1</strain>
    </source>
</reference>
<dbReference type="Proteomes" id="UP000659654">
    <property type="component" value="Unassembled WGS sequence"/>
</dbReference>
<keyword evidence="1" id="KW-0732">Signal</keyword>
<feature type="chain" id="PRO_5035399592" evidence="1">
    <location>
        <begin position="16"/>
        <end position="126"/>
    </location>
</feature>
<accession>A0A1I7RVS5</accession>
<dbReference type="EMBL" id="CAJFCV020000001">
    <property type="protein sequence ID" value="CAG9082114.1"/>
    <property type="molecule type" value="Genomic_DNA"/>
</dbReference>
<name>A0A1I7RVS5_BURXY</name>
<evidence type="ECO:0000256" key="1">
    <source>
        <dbReference type="SAM" id="SignalP"/>
    </source>
</evidence>
<organism evidence="4 6">
    <name type="scientific">Bursaphelenchus xylophilus</name>
    <name type="common">Pinewood nematode worm</name>
    <name type="synonym">Aphelenchoides xylophilus</name>
    <dbReference type="NCBI Taxonomy" id="6326"/>
    <lineage>
        <taxon>Eukaryota</taxon>
        <taxon>Metazoa</taxon>
        <taxon>Ecdysozoa</taxon>
        <taxon>Nematoda</taxon>
        <taxon>Chromadorea</taxon>
        <taxon>Rhabditida</taxon>
        <taxon>Tylenchina</taxon>
        <taxon>Tylenchomorpha</taxon>
        <taxon>Aphelenchoidea</taxon>
        <taxon>Aphelenchoididae</taxon>
        <taxon>Bursaphelenchus</taxon>
    </lineage>
</organism>
<evidence type="ECO:0000313" key="2">
    <source>
        <dbReference type="EMBL" id="CAD5208592.1"/>
    </source>
</evidence>
<dbReference type="Proteomes" id="UP000582659">
    <property type="component" value="Unassembled WGS sequence"/>
</dbReference>
<keyword evidence="5" id="KW-1185">Reference proteome</keyword>
<reference evidence="6" key="1">
    <citation type="submission" date="2016-11" db="UniProtKB">
        <authorList>
            <consortium name="WormBaseParasite"/>
        </authorList>
    </citation>
    <scope>IDENTIFICATION</scope>
</reference>
<protein>
    <submittedName>
        <fullName evidence="2">(pine wood nematode) hypothetical protein</fullName>
    </submittedName>
</protein>
<evidence type="ECO:0000313" key="5">
    <source>
        <dbReference type="Proteomes" id="UP000659654"/>
    </source>
</evidence>
<dbReference type="WBParaSite" id="BXY_0483700.1">
    <property type="protein sequence ID" value="BXY_0483700.1"/>
    <property type="gene ID" value="BXY_0483700"/>
</dbReference>
<feature type="signal peptide" evidence="1">
    <location>
        <begin position="1"/>
        <end position="15"/>
    </location>
</feature>
<evidence type="ECO:0000313" key="4">
    <source>
        <dbReference type="Proteomes" id="UP000095284"/>
    </source>
</evidence>